<dbReference type="Proteomes" id="UP000315891">
    <property type="component" value="Chromosome"/>
</dbReference>
<dbReference type="PANTHER" id="PTHR46623">
    <property type="entry name" value="CARBOXYMETHYLENEBUTENOLIDASE-RELATED"/>
    <property type="match status" value="1"/>
</dbReference>
<keyword evidence="2" id="KW-0378">Hydrolase</keyword>
<dbReference type="InterPro" id="IPR002925">
    <property type="entry name" value="Dienelactn_hydro"/>
</dbReference>
<dbReference type="Pfam" id="PF01738">
    <property type="entry name" value="DLH"/>
    <property type="match status" value="1"/>
</dbReference>
<evidence type="ECO:0000313" key="2">
    <source>
        <dbReference type="EMBL" id="QDQ72703.1"/>
    </source>
</evidence>
<dbReference type="EMBL" id="CP041742">
    <property type="protein sequence ID" value="QDQ72703.1"/>
    <property type="molecule type" value="Genomic_DNA"/>
</dbReference>
<feature type="domain" description="Dienelactone hydrolase" evidence="1">
    <location>
        <begin position="15"/>
        <end position="220"/>
    </location>
</feature>
<gene>
    <name evidence="2" type="ORF">FNZ56_01845</name>
</gene>
<dbReference type="SUPFAM" id="SSF53474">
    <property type="entry name" value="alpha/beta-Hydrolases"/>
    <property type="match status" value="1"/>
</dbReference>
<dbReference type="OrthoDB" id="9787933at2"/>
<protein>
    <submittedName>
        <fullName evidence="2">Dienelactone hydrolase family protein</fullName>
    </submittedName>
</protein>
<dbReference type="GO" id="GO:0016787">
    <property type="term" value="F:hydrolase activity"/>
    <property type="evidence" value="ECO:0007669"/>
    <property type="project" value="UniProtKB-KW"/>
</dbReference>
<evidence type="ECO:0000313" key="3">
    <source>
        <dbReference type="Proteomes" id="UP000315891"/>
    </source>
</evidence>
<reference evidence="2 3" key="1">
    <citation type="submission" date="2019-07" db="EMBL/GenBank/DDBJ databases">
        <title>Lysobacter weifangensis sp. nov., isolated from bensulfuron-methyl contaminated farmland soil.</title>
        <authorList>
            <person name="Zhao H."/>
        </authorList>
    </citation>
    <scope>NUCLEOTIDE SEQUENCE [LARGE SCALE GENOMIC DNA]</scope>
    <source>
        <strain evidence="2 3">CC-Bw-6</strain>
    </source>
</reference>
<keyword evidence="3" id="KW-1185">Reference proteome</keyword>
<dbReference type="RefSeq" id="WP_143878218.1">
    <property type="nucleotide sequence ID" value="NZ_BAABLZ010000002.1"/>
</dbReference>
<accession>A0A516V2F5</accession>
<evidence type="ECO:0000259" key="1">
    <source>
        <dbReference type="Pfam" id="PF01738"/>
    </source>
</evidence>
<dbReference type="Gene3D" id="3.40.50.1820">
    <property type="entry name" value="alpha/beta hydrolase"/>
    <property type="match status" value="1"/>
</dbReference>
<name>A0A516V2F5_9GAMM</name>
<dbReference type="PANTHER" id="PTHR46623:SF6">
    <property type="entry name" value="ALPHA_BETA-HYDROLASES SUPERFAMILY PROTEIN"/>
    <property type="match status" value="1"/>
</dbReference>
<organism evidence="2 3">
    <name type="scientific">Pseudoluteimonas lycopersici</name>
    <dbReference type="NCBI Taxonomy" id="1324796"/>
    <lineage>
        <taxon>Bacteria</taxon>
        <taxon>Pseudomonadati</taxon>
        <taxon>Pseudomonadota</taxon>
        <taxon>Gammaproteobacteria</taxon>
        <taxon>Lysobacterales</taxon>
        <taxon>Lysobacteraceae</taxon>
        <taxon>Pseudoluteimonas</taxon>
    </lineage>
</organism>
<sequence length="222" mass="23609">MGRDIIIDTPAGKTDAWRADPEGAPLGALVVVQEIFGVNAHMRSVADRFAAKGYIAVAPALFDPAERNIELGYDDAGMRRGIELRAEVGTDRAIAIVGAAAKLLQDEGHKVGVVGYCWGGTLAFLANTRFGLPAVAYYGGRVVDFLGEPLRAPMLFHFGADDAGIPPESIAKIRLAYPQAPVHVYPGAGHAFNRDIDPSHYHADSAALALRRTLDFFAAALG</sequence>
<dbReference type="InterPro" id="IPR029058">
    <property type="entry name" value="AB_hydrolase_fold"/>
</dbReference>
<dbReference type="AlphaFoldDB" id="A0A516V2F5"/>
<proteinExistence type="predicted"/>
<dbReference type="InterPro" id="IPR051049">
    <property type="entry name" value="Dienelactone_hydrolase-like"/>
</dbReference>